<evidence type="ECO:0000313" key="1">
    <source>
        <dbReference type="EMBL" id="MCM2465027.1"/>
    </source>
</evidence>
<name>A0ABD4T9U7_9EURY</name>
<reference evidence="1 2" key="1">
    <citation type="submission" date="2018-05" db="EMBL/GenBank/DDBJ databases">
        <title>Isolation and characterization of genus Methanoculleus species and their viruses from deep sea marine sediment offshore southwestern Taiwan.</title>
        <authorList>
            <person name="Wei W.-H."/>
            <person name="Chen W.-C."/>
            <person name="Lai M.-C."/>
            <person name="Chen S.-C."/>
        </authorList>
    </citation>
    <scope>NUCLEOTIDE SEQUENCE [LARGE SCALE GENOMIC DNA]</scope>
    <source>
        <strain evidence="1 2">CWC-02</strain>
    </source>
</reference>
<organism evidence="1 2">
    <name type="scientific">Methanoculleus oceani</name>
    <dbReference type="NCBI Taxonomy" id="2184756"/>
    <lineage>
        <taxon>Archaea</taxon>
        <taxon>Methanobacteriati</taxon>
        <taxon>Methanobacteriota</taxon>
        <taxon>Stenosarchaea group</taxon>
        <taxon>Methanomicrobia</taxon>
        <taxon>Methanomicrobiales</taxon>
        <taxon>Methanomicrobiaceae</taxon>
        <taxon>Methanoculleus</taxon>
    </lineage>
</organism>
<protein>
    <submittedName>
        <fullName evidence="1">Uncharacterized protein</fullName>
    </submittedName>
</protein>
<proteinExistence type="predicted"/>
<accession>A0ABD4T9U7</accession>
<evidence type="ECO:0000313" key="2">
    <source>
        <dbReference type="Proteomes" id="UP001523230"/>
    </source>
</evidence>
<keyword evidence="2" id="KW-1185">Reference proteome</keyword>
<dbReference type="Proteomes" id="UP001523230">
    <property type="component" value="Unassembled WGS sequence"/>
</dbReference>
<dbReference type="AlphaFoldDB" id="A0ABD4T9U7"/>
<comment type="caution">
    <text evidence="1">The sequence shown here is derived from an EMBL/GenBank/DDBJ whole genome shotgun (WGS) entry which is preliminary data.</text>
</comment>
<gene>
    <name evidence="1" type="ORF">DIC75_01630</name>
</gene>
<sequence>MTAGMPGIAVSKSSVIRGSDFVVTVTGEPRKEYHLSVREVDGLGPGEHPEIAPGQVGVTNNTGSAVTVTTNAAGTRSVQFDTNQSTGERRFTIRVEDPVNPDVFDEAEVLVERGAVTVVASGTGFYYIGDEIVFSGTNTDNDVTYLFLTGPNLPPNGIGFEDLRKGILSAGVQTGNESTFTRVDVDTDDTWTYRWNTSLLYTRILDAGGYTVYALSEPRARNALNGAPYSTTSIQLRAPSVEATANAVVAKGDDLVITGTATGDPANVRVWIFGENYYRFQQPAPVGSDGTFEYIIPFEDTMVMQTGRYDVVVQHPYDDAFDVRVSGTTLMGNDITPVNLTALQPHEAADALIAALDSQFIDTYTNFTFIVEEPRVLIDPIGEQATGSTFTVAGTTNLAAGNLLSVEVIPVAGPVDNSTDAGTVAVVKGDGLNRWSFEVDATGFRPGQYTVTVESIRTAAIQTATFTVIGSRESPLSGDNLTLAPGWNFISIPRPLAAGNDTAAIFSTVDTDGHSVLRYDTAGGAWIALTPSDRLVPLEGIWIYSAGPATVALNFSTALPVSPPERSLAAGWNAVGFPGTSPMTARDALYSVDGQWTILIGFNDGAQAFEAGVVNGGSGQNADTRVVYPGRGYWLYMTGPGTLGVMGV</sequence>
<dbReference type="EMBL" id="QFDM01000001">
    <property type="protein sequence ID" value="MCM2465027.1"/>
    <property type="molecule type" value="Genomic_DNA"/>
</dbReference>